<name>A0A0B8NP72_9VIBR</name>
<reference evidence="1 2" key="1">
    <citation type="submission" date="2015-01" db="EMBL/GenBank/DDBJ databases">
        <title>Vibrio sp. C1 JCM 19231 whole genome shotgun sequence.</title>
        <authorList>
            <person name="Sawabe T."/>
            <person name="Meirelles P."/>
            <person name="Feng G."/>
            <person name="Sayaka M."/>
            <person name="Hattori M."/>
            <person name="Ohkuma M."/>
        </authorList>
    </citation>
    <scope>NUCLEOTIDE SEQUENCE [LARGE SCALE GENOMIC DNA]</scope>
    <source>
        <strain evidence="2">JCM 19231</strain>
    </source>
</reference>
<comment type="caution">
    <text evidence="1">The sequence shown here is derived from an EMBL/GenBank/DDBJ whole genome shotgun (WGS) entry which is preliminary data.</text>
</comment>
<evidence type="ECO:0000313" key="2">
    <source>
        <dbReference type="Proteomes" id="UP000031671"/>
    </source>
</evidence>
<organism evidence="1 2">
    <name type="scientific">Vibrio ishigakensis</name>
    <dbReference type="NCBI Taxonomy" id="1481914"/>
    <lineage>
        <taxon>Bacteria</taxon>
        <taxon>Pseudomonadati</taxon>
        <taxon>Pseudomonadota</taxon>
        <taxon>Gammaproteobacteria</taxon>
        <taxon>Vibrionales</taxon>
        <taxon>Vibrionaceae</taxon>
        <taxon>Vibrio</taxon>
    </lineage>
</organism>
<dbReference type="EMBL" id="BBRZ01000001">
    <property type="protein sequence ID" value="GAM54137.1"/>
    <property type="molecule type" value="Genomic_DNA"/>
</dbReference>
<protein>
    <submittedName>
        <fullName evidence="1">Uncharacterized protein</fullName>
    </submittedName>
</protein>
<keyword evidence="2" id="KW-1185">Reference proteome</keyword>
<gene>
    <name evidence="1" type="ORF">JCM19231_3657</name>
</gene>
<sequence>MHADSVNAIKVISQNLIYLLRVAGALVINDAEAEAHIQ</sequence>
<evidence type="ECO:0000313" key="1">
    <source>
        <dbReference type="EMBL" id="GAM54137.1"/>
    </source>
</evidence>
<reference evidence="1 2" key="2">
    <citation type="submission" date="2015-01" db="EMBL/GenBank/DDBJ databases">
        <authorList>
            <consortium name="NBRP consortium"/>
            <person name="Sawabe T."/>
            <person name="Meirelles P."/>
            <person name="Feng G."/>
            <person name="Sayaka M."/>
            <person name="Hattori M."/>
            <person name="Ohkuma M."/>
        </authorList>
    </citation>
    <scope>NUCLEOTIDE SEQUENCE [LARGE SCALE GENOMIC DNA]</scope>
    <source>
        <strain evidence="2">JCM 19231</strain>
    </source>
</reference>
<dbReference type="Proteomes" id="UP000031671">
    <property type="component" value="Unassembled WGS sequence"/>
</dbReference>
<proteinExistence type="predicted"/>
<dbReference type="AlphaFoldDB" id="A0A0B8NP72"/>
<accession>A0A0B8NP72</accession>